<dbReference type="HOGENOM" id="CLU_063626_2_1_0"/>
<dbReference type="InParanoid" id="Q01PP9"/>
<keyword evidence="3" id="KW-1003">Cell membrane</keyword>
<name>Q01PP9_SOLUE</name>
<organism evidence="8">
    <name type="scientific">Solibacter usitatus (strain Ellin6076)</name>
    <dbReference type="NCBI Taxonomy" id="234267"/>
    <lineage>
        <taxon>Bacteria</taxon>
        <taxon>Pseudomonadati</taxon>
        <taxon>Acidobacteriota</taxon>
        <taxon>Terriglobia</taxon>
        <taxon>Bryobacterales</taxon>
        <taxon>Solibacteraceae</taxon>
        <taxon>Candidatus Solibacter</taxon>
    </lineage>
</organism>
<dbReference type="PANTHER" id="PTHR30065">
    <property type="entry name" value="FLAGELLAR BIOSYNTHETIC PROTEIN FLIR"/>
    <property type="match status" value="1"/>
</dbReference>
<dbReference type="AlphaFoldDB" id="Q01PP9"/>
<evidence type="ECO:0000256" key="1">
    <source>
        <dbReference type="ARBA" id="ARBA00004651"/>
    </source>
</evidence>
<comment type="similarity">
    <text evidence="2">Belongs to the FliR/MopE/SpaR family.</text>
</comment>
<reference evidence="8" key="1">
    <citation type="submission" date="2006-10" db="EMBL/GenBank/DDBJ databases">
        <title>Complete sequence of Solibacter usitatus Ellin6076.</title>
        <authorList>
            <consortium name="US DOE Joint Genome Institute"/>
            <person name="Copeland A."/>
            <person name="Lucas S."/>
            <person name="Lapidus A."/>
            <person name="Barry K."/>
            <person name="Detter J.C."/>
            <person name="Glavina del Rio T."/>
            <person name="Hammon N."/>
            <person name="Israni S."/>
            <person name="Dalin E."/>
            <person name="Tice H."/>
            <person name="Pitluck S."/>
            <person name="Thompson L.S."/>
            <person name="Brettin T."/>
            <person name="Bruce D."/>
            <person name="Han C."/>
            <person name="Tapia R."/>
            <person name="Gilna P."/>
            <person name="Schmutz J."/>
            <person name="Larimer F."/>
            <person name="Land M."/>
            <person name="Hauser L."/>
            <person name="Kyrpides N."/>
            <person name="Mikhailova N."/>
            <person name="Janssen P.H."/>
            <person name="Kuske C.R."/>
            <person name="Richardson P."/>
        </authorList>
    </citation>
    <scope>NUCLEOTIDE SEQUENCE</scope>
    <source>
        <strain evidence="8">Ellin6076</strain>
    </source>
</reference>
<dbReference type="FunCoup" id="Q01PP9">
    <property type="interactions" value="59"/>
</dbReference>
<dbReference type="Pfam" id="PF01311">
    <property type="entry name" value="Bac_export_1"/>
    <property type="match status" value="1"/>
</dbReference>
<dbReference type="GO" id="GO:0006605">
    <property type="term" value="P:protein targeting"/>
    <property type="evidence" value="ECO:0007669"/>
    <property type="project" value="InterPro"/>
</dbReference>
<proteinExistence type="inferred from homology"/>
<gene>
    <name evidence="8" type="ordered locus">Acid_7463</name>
</gene>
<evidence type="ECO:0000256" key="6">
    <source>
        <dbReference type="ARBA" id="ARBA00023136"/>
    </source>
</evidence>
<dbReference type="STRING" id="234267.Acid_7463"/>
<feature type="transmembrane region" description="Helical" evidence="7">
    <location>
        <begin position="43"/>
        <end position="59"/>
    </location>
</feature>
<accession>Q01PP9</accession>
<protein>
    <submittedName>
        <fullName evidence="8">Type III secretion system inner membrane R protein</fullName>
    </submittedName>
</protein>
<dbReference type="PRINTS" id="PR00953">
    <property type="entry name" value="TYPE3IMRPROT"/>
</dbReference>
<evidence type="ECO:0000256" key="3">
    <source>
        <dbReference type="ARBA" id="ARBA00022475"/>
    </source>
</evidence>
<feature type="transmembrane region" description="Helical" evidence="7">
    <location>
        <begin position="123"/>
        <end position="140"/>
    </location>
</feature>
<feature type="transmembrane region" description="Helical" evidence="7">
    <location>
        <begin position="12"/>
        <end position="31"/>
    </location>
</feature>
<evidence type="ECO:0000313" key="8">
    <source>
        <dbReference type="EMBL" id="ABJ88371.1"/>
    </source>
</evidence>
<evidence type="ECO:0000256" key="7">
    <source>
        <dbReference type="SAM" id="Phobius"/>
    </source>
</evidence>
<dbReference type="EMBL" id="CP000473">
    <property type="protein sequence ID" value="ABJ88371.1"/>
    <property type="molecule type" value="Genomic_DNA"/>
</dbReference>
<evidence type="ECO:0000256" key="4">
    <source>
        <dbReference type="ARBA" id="ARBA00022692"/>
    </source>
</evidence>
<dbReference type="eggNOG" id="COG1684">
    <property type="taxonomic scope" value="Bacteria"/>
</dbReference>
<dbReference type="KEGG" id="sus:Acid_7463"/>
<comment type="subcellular location">
    <subcellularLocation>
        <location evidence="1">Cell membrane</location>
        <topology evidence="1">Multi-pass membrane protein</topology>
    </subcellularLocation>
</comment>
<keyword evidence="4 7" id="KW-0812">Transmembrane</keyword>
<sequence length="257" mass="27007" precursor="true">MHGNLALSVGTLYAFLLVLARVGGALIFVPIPGFRGAPEMVRAVLALGFAMALFGRWPAVDAAQVGPATLAGWLLSEAALGLAIGVSVAITLEALMLAAQVLGLQAGYAYASTIDPNTEADSGILLVFAQLMSGMLFFAMGLDREILRLFAQSLDRIPAGVYIFSRASAEPLIRLGAILFSVGVRLALPVVALLVMLDVALALLGRLNAQLQLLSLAFPVKMLTALVVLSWASIVFPRVVREISGQAMIAAHRMLGL</sequence>
<keyword evidence="5 7" id="KW-1133">Transmembrane helix</keyword>
<dbReference type="PANTHER" id="PTHR30065:SF1">
    <property type="entry name" value="SURFACE PRESENTATION OF ANTIGENS PROTEIN SPAR"/>
    <property type="match status" value="1"/>
</dbReference>
<dbReference type="OrthoDB" id="9807748at2"/>
<feature type="transmembrane region" description="Helical" evidence="7">
    <location>
        <begin position="216"/>
        <end position="236"/>
    </location>
</feature>
<dbReference type="InterPro" id="IPR002010">
    <property type="entry name" value="T3SS_IM_R"/>
</dbReference>
<dbReference type="GO" id="GO:0005886">
    <property type="term" value="C:plasma membrane"/>
    <property type="evidence" value="ECO:0007669"/>
    <property type="project" value="UniProtKB-SubCell"/>
</dbReference>
<evidence type="ECO:0000256" key="5">
    <source>
        <dbReference type="ARBA" id="ARBA00022989"/>
    </source>
</evidence>
<keyword evidence="6 7" id="KW-0472">Membrane</keyword>
<feature type="transmembrane region" description="Helical" evidence="7">
    <location>
        <begin position="79"/>
        <end position="102"/>
    </location>
</feature>
<evidence type="ECO:0000256" key="2">
    <source>
        <dbReference type="ARBA" id="ARBA00009772"/>
    </source>
</evidence>
<feature type="transmembrane region" description="Helical" evidence="7">
    <location>
        <begin position="177"/>
        <end position="204"/>
    </location>
</feature>